<dbReference type="CDD" id="cd06661">
    <property type="entry name" value="GGCT_like"/>
    <property type="match status" value="1"/>
</dbReference>
<dbReference type="EMBL" id="FOGS01000003">
    <property type="protein sequence ID" value="SER80281.1"/>
    <property type="molecule type" value="Genomic_DNA"/>
</dbReference>
<keyword evidence="3" id="KW-1185">Reference proteome</keyword>
<keyword evidence="2" id="KW-0808">Transferase</keyword>
<proteinExistence type="predicted"/>
<dbReference type="Proteomes" id="UP000198505">
    <property type="component" value="Unassembled WGS sequence"/>
</dbReference>
<reference evidence="3" key="1">
    <citation type="submission" date="2016-10" db="EMBL/GenBank/DDBJ databases">
        <authorList>
            <person name="Varghese N."/>
            <person name="Submissions S."/>
        </authorList>
    </citation>
    <scope>NUCLEOTIDE SEQUENCE [LARGE SCALE GENOMIC DNA]</scope>
    <source>
        <strain evidence="3">CGMCC 1.6495</strain>
    </source>
</reference>
<dbReference type="InterPro" id="IPR009288">
    <property type="entry name" value="AIG2-like_dom"/>
</dbReference>
<sequence>MTARHLEAAVATTPLVAVYGTLKQGLNNAHWLSTATRLGGDTCTALTLYDIGPYPGAKWQASRGISLEVYRVTASQLAHLDALEDHRHEAPEQGEYQRQLLTTRFGKAWVYIYNPSVDGRVMIAEGGWPPK</sequence>
<protein>
    <submittedName>
        <fullName evidence="2">Uncharacterized conserved protein YtfP, gamma-glutamylcyclotransferase (GGCT)/AIG2-like family</fullName>
    </submittedName>
</protein>
<dbReference type="STRING" id="416874.SAMN04487958_10370"/>
<dbReference type="Gene3D" id="3.10.490.10">
    <property type="entry name" value="Gamma-glutamyl cyclotransferase-like"/>
    <property type="match status" value="1"/>
</dbReference>
<dbReference type="SUPFAM" id="SSF110857">
    <property type="entry name" value="Gamma-glutamyl cyclotransferase-like"/>
    <property type="match status" value="1"/>
</dbReference>
<evidence type="ECO:0000313" key="3">
    <source>
        <dbReference type="Proteomes" id="UP000198505"/>
    </source>
</evidence>
<gene>
    <name evidence="2" type="ORF">SAMN04487958_10370</name>
</gene>
<accession>A0A1H9S5N1</accession>
<dbReference type="InterPro" id="IPR036568">
    <property type="entry name" value="GGCT-like_sf"/>
</dbReference>
<dbReference type="GO" id="GO:0016740">
    <property type="term" value="F:transferase activity"/>
    <property type="evidence" value="ECO:0007669"/>
    <property type="project" value="UniProtKB-KW"/>
</dbReference>
<organism evidence="2 3">
    <name type="scientific">Vreelandella subterranea</name>
    <dbReference type="NCBI Taxonomy" id="416874"/>
    <lineage>
        <taxon>Bacteria</taxon>
        <taxon>Pseudomonadati</taxon>
        <taxon>Pseudomonadota</taxon>
        <taxon>Gammaproteobacteria</taxon>
        <taxon>Oceanospirillales</taxon>
        <taxon>Halomonadaceae</taxon>
        <taxon>Vreelandella</taxon>
    </lineage>
</organism>
<dbReference type="InterPro" id="IPR013024">
    <property type="entry name" value="GGCT-like"/>
</dbReference>
<dbReference type="RefSeq" id="WP_092826128.1">
    <property type="nucleotide sequence ID" value="NZ_FOGS01000003.1"/>
</dbReference>
<name>A0A1H9S5N1_9GAMM</name>
<dbReference type="AlphaFoldDB" id="A0A1H9S5N1"/>
<evidence type="ECO:0000259" key="1">
    <source>
        <dbReference type="Pfam" id="PF06094"/>
    </source>
</evidence>
<dbReference type="Pfam" id="PF06094">
    <property type="entry name" value="GGACT"/>
    <property type="match status" value="1"/>
</dbReference>
<evidence type="ECO:0000313" key="2">
    <source>
        <dbReference type="EMBL" id="SER80281.1"/>
    </source>
</evidence>
<feature type="domain" description="Gamma-glutamylcyclotransferase AIG2-like" evidence="1">
    <location>
        <begin position="16"/>
        <end position="128"/>
    </location>
</feature>